<comment type="caution">
    <text evidence="2">The sequence shown here is derived from an EMBL/GenBank/DDBJ whole genome shotgun (WGS) entry which is preliminary data.</text>
</comment>
<dbReference type="AlphaFoldDB" id="A0A2P4XFZ7"/>
<keyword evidence="3" id="KW-1185">Reference proteome</keyword>
<dbReference type="OrthoDB" id="10429587at2759"/>
<feature type="domain" description="Integrase zinc-binding" evidence="1">
    <location>
        <begin position="99"/>
        <end position="138"/>
    </location>
</feature>
<evidence type="ECO:0000313" key="3">
    <source>
        <dbReference type="Proteomes" id="UP000237271"/>
    </source>
</evidence>
<evidence type="ECO:0000313" key="2">
    <source>
        <dbReference type="EMBL" id="POM64477.1"/>
    </source>
</evidence>
<organism evidence="2 3">
    <name type="scientific">Phytophthora palmivora</name>
    <dbReference type="NCBI Taxonomy" id="4796"/>
    <lineage>
        <taxon>Eukaryota</taxon>
        <taxon>Sar</taxon>
        <taxon>Stramenopiles</taxon>
        <taxon>Oomycota</taxon>
        <taxon>Peronosporomycetes</taxon>
        <taxon>Peronosporales</taxon>
        <taxon>Peronosporaceae</taxon>
        <taxon>Phytophthora</taxon>
    </lineage>
</organism>
<evidence type="ECO:0000259" key="1">
    <source>
        <dbReference type="Pfam" id="PF17921"/>
    </source>
</evidence>
<name>A0A2P4XFZ7_9STRA</name>
<proteinExistence type="predicted"/>
<reference evidence="2 3" key="1">
    <citation type="journal article" date="2017" name="Genome Biol. Evol.">
        <title>Phytophthora megakarya and P. palmivora, closely related causal agents of cacao black pod rot, underwent increases in genome sizes and gene numbers by different mechanisms.</title>
        <authorList>
            <person name="Ali S.S."/>
            <person name="Shao J."/>
            <person name="Lary D.J."/>
            <person name="Kronmiller B."/>
            <person name="Shen D."/>
            <person name="Strem M.D."/>
            <person name="Amoako-Attah I."/>
            <person name="Akrofi A.Y."/>
            <person name="Begoude B.A."/>
            <person name="Ten Hoopen G.M."/>
            <person name="Coulibaly K."/>
            <person name="Kebe B.I."/>
            <person name="Melnick R.L."/>
            <person name="Guiltinan M.J."/>
            <person name="Tyler B.M."/>
            <person name="Meinhardt L.W."/>
            <person name="Bailey B.A."/>
        </authorList>
    </citation>
    <scope>NUCLEOTIDE SEQUENCE [LARGE SCALE GENOMIC DNA]</scope>
    <source>
        <strain evidence="3">sbr112.9</strain>
    </source>
</reference>
<dbReference type="Proteomes" id="UP000237271">
    <property type="component" value="Unassembled WGS sequence"/>
</dbReference>
<gene>
    <name evidence="2" type="ORF">PHPALM_19989</name>
</gene>
<sequence length="138" mass="15297">MPMEAKMSGEICSPGGLDELPLQLRQLAVIDEVPPLQDVNFDWATPGKIRLLQDEAIAIRTPEGVSLDPDSDLYETSAGKIWPPPKASDLHQCICVIGHAGASGHRGEKMTLHDIKEMFFWRTIPAYIDEFVRGCIHC</sequence>
<accession>A0A2P4XFZ7</accession>
<dbReference type="Gene3D" id="1.10.340.70">
    <property type="match status" value="1"/>
</dbReference>
<dbReference type="Pfam" id="PF17921">
    <property type="entry name" value="Integrase_H2C2"/>
    <property type="match status" value="1"/>
</dbReference>
<protein>
    <recommendedName>
        <fullName evidence="1">Integrase zinc-binding domain-containing protein</fullName>
    </recommendedName>
</protein>
<dbReference type="EMBL" id="NCKW01011096">
    <property type="protein sequence ID" value="POM64477.1"/>
    <property type="molecule type" value="Genomic_DNA"/>
</dbReference>
<dbReference type="InterPro" id="IPR041588">
    <property type="entry name" value="Integrase_H2C2"/>
</dbReference>